<evidence type="ECO:0000313" key="1">
    <source>
        <dbReference type="EMBL" id="CAG9985185.1"/>
    </source>
</evidence>
<dbReference type="AlphaFoldDB" id="A0A9N9UFE8"/>
<reference evidence="1" key="1">
    <citation type="submission" date="2021-10" db="EMBL/GenBank/DDBJ databases">
        <authorList>
            <person name="Piombo E."/>
        </authorList>
    </citation>
    <scope>NUCLEOTIDE SEQUENCE</scope>
</reference>
<accession>A0A9N9UFE8</accession>
<sequence length="104" mass="11735">MLKISVLSKIPGVTSYSRISTVLELLLGGQLEKVLPNGELLIDLLLAEAKVYDVEETDLLQSLEQLVGESLFASRLVELGQIKRYQISPIHYDWSIQRTEMSFI</sequence>
<dbReference type="Proteomes" id="UP000754883">
    <property type="component" value="Unassembled WGS sequence"/>
</dbReference>
<evidence type="ECO:0000313" key="2">
    <source>
        <dbReference type="Proteomes" id="UP000754883"/>
    </source>
</evidence>
<keyword evidence="2" id="KW-1185">Reference proteome</keyword>
<dbReference type="EMBL" id="CABFNO020001394">
    <property type="protein sequence ID" value="CAG9985185.1"/>
    <property type="molecule type" value="Genomic_DNA"/>
</dbReference>
<name>A0A9N9UFE8_9HYPO</name>
<comment type="caution">
    <text evidence="1">The sequence shown here is derived from an EMBL/GenBank/DDBJ whole genome shotgun (WGS) entry which is preliminary data.</text>
</comment>
<proteinExistence type="predicted"/>
<protein>
    <submittedName>
        <fullName evidence="1">Uncharacterized protein</fullName>
    </submittedName>
</protein>
<gene>
    <name evidence="1" type="ORF">CBYS24578_00006858</name>
</gene>
<organism evidence="1 2">
    <name type="scientific">Clonostachys byssicola</name>
    <dbReference type="NCBI Taxonomy" id="160290"/>
    <lineage>
        <taxon>Eukaryota</taxon>
        <taxon>Fungi</taxon>
        <taxon>Dikarya</taxon>
        <taxon>Ascomycota</taxon>
        <taxon>Pezizomycotina</taxon>
        <taxon>Sordariomycetes</taxon>
        <taxon>Hypocreomycetidae</taxon>
        <taxon>Hypocreales</taxon>
        <taxon>Bionectriaceae</taxon>
        <taxon>Clonostachys</taxon>
    </lineage>
</organism>